<dbReference type="STRING" id="41431.PCC8801_3455"/>
<dbReference type="RefSeq" id="WP_012596682.1">
    <property type="nucleotide sequence ID" value="NC_011726.1"/>
</dbReference>
<gene>
    <name evidence="2" type="ordered locus">PCC8801_3455</name>
</gene>
<accession>B7K0D9</accession>
<feature type="transmembrane region" description="Helical" evidence="1">
    <location>
        <begin position="16"/>
        <end position="35"/>
    </location>
</feature>
<reference evidence="3" key="1">
    <citation type="journal article" date="2011" name="MBio">
        <title>Novel metabolic attributes of the genus Cyanothece, comprising a group of unicellular nitrogen-fixing Cyanobacteria.</title>
        <authorList>
            <person name="Bandyopadhyay A."/>
            <person name="Elvitigala T."/>
            <person name="Welsh E."/>
            <person name="Stockel J."/>
            <person name="Liberton M."/>
            <person name="Min H."/>
            <person name="Sherman L.A."/>
            <person name="Pakrasi H.B."/>
        </authorList>
    </citation>
    <scope>NUCLEOTIDE SEQUENCE [LARGE SCALE GENOMIC DNA]</scope>
    <source>
        <strain evidence="3">PCC 8801</strain>
    </source>
</reference>
<evidence type="ECO:0008006" key="4">
    <source>
        <dbReference type="Google" id="ProtNLM"/>
    </source>
</evidence>
<evidence type="ECO:0000256" key="1">
    <source>
        <dbReference type="SAM" id="Phobius"/>
    </source>
</evidence>
<dbReference type="InterPro" id="IPR045781">
    <property type="entry name" value="SxtJ"/>
</dbReference>
<dbReference type="Pfam" id="PF19588">
    <property type="entry name" value="SxtJ"/>
    <property type="match status" value="1"/>
</dbReference>
<dbReference type="eggNOG" id="COG2192">
    <property type="taxonomic scope" value="Bacteria"/>
</dbReference>
<evidence type="ECO:0000313" key="3">
    <source>
        <dbReference type="Proteomes" id="UP000008204"/>
    </source>
</evidence>
<organism evidence="2 3">
    <name type="scientific">Rippkaea orientalis (strain PCC 8801 / RF-1)</name>
    <name type="common">Cyanothece sp. (strain PCC 8801)</name>
    <dbReference type="NCBI Taxonomy" id="41431"/>
    <lineage>
        <taxon>Bacteria</taxon>
        <taxon>Bacillati</taxon>
        <taxon>Cyanobacteriota</taxon>
        <taxon>Cyanophyceae</taxon>
        <taxon>Oscillatoriophycideae</taxon>
        <taxon>Chroococcales</taxon>
        <taxon>Aphanothecaceae</taxon>
        <taxon>Rippkaea</taxon>
        <taxon>Rippkaea orientalis</taxon>
    </lineage>
</organism>
<keyword evidence="3" id="KW-1185">Reference proteome</keyword>
<proteinExistence type="predicted"/>
<keyword evidence="1" id="KW-1133">Transmembrane helix</keyword>
<dbReference type="EMBL" id="CP001287">
    <property type="protein sequence ID" value="ACK67423.1"/>
    <property type="molecule type" value="Genomic_DNA"/>
</dbReference>
<dbReference type="Proteomes" id="UP000008204">
    <property type="component" value="Chromosome"/>
</dbReference>
<dbReference type="HOGENOM" id="CLU_127055_0_0_3"/>
<feature type="transmembrane region" description="Helical" evidence="1">
    <location>
        <begin position="82"/>
        <end position="103"/>
    </location>
</feature>
<keyword evidence="1" id="KW-0472">Membrane</keyword>
<dbReference type="AlphaFoldDB" id="B7K0D9"/>
<dbReference type="KEGG" id="cyp:PCC8801_3455"/>
<protein>
    <recommendedName>
        <fullName evidence="4">SxtJ</fullName>
    </recommendedName>
</protein>
<dbReference type="OrthoDB" id="9790341at2"/>
<keyword evidence="1" id="KW-0812">Transmembrane</keyword>
<evidence type="ECO:0000313" key="2">
    <source>
        <dbReference type="EMBL" id="ACK67423.1"/>
    </source>
</evidence>
<feature type="transmembrane region" description="Helical" evidence="1">
    <location>
        <begin position="42"/>
        <end position="62"/>
    </location>
</feature>
<name>B7K0D9_RIPO1</name>
<sequence length="135" mass="15701">MFYEIPKLDKKGLRDFGVLTGSIIAILFGLILPLLWRHHLPLIPWIIGGVLCVLGLIIPQSLKPIYYGWMKIAQVLAWVNSRIILGMIFFLIITPMAIVMRLAKRDTMQRHFEFALETYCIRSKIRDKISMEKPY</sequence>